<dbReference type="EC" id="2.7.4.-" evidence="6"/>
<comment type="similarity">
    <text evidence="1 6">Belongs to the polyphosphate kinase 2 (PPK2) family. Class I subfamily.</text>
</comment>
<evidence type="ECO:0000259" key="8">
    <source>
        <dbReference type="Pfam" id="PF03976"/>
    </source>
</evidence>
<dbReference type="PANTHER" id="PTHR34383">
    <property type="entry name" value="POLYPHOSPHATE:AMP PHOSPHOTRANSFERASE-RELATED"/>
    <property type="match status" value="1"/>
</dbReference>
<evidence type="ECO:0000313" key="9">
    <source>
        <dbReference type="EMBL" id="SDB52557.1"/>
    </source>
</evidence>
<organism evidence="9 10">
    <name type="scientific">Bauldia litoralis</name>
    <dbReference type="NCBI Taxonomy" id="665467"/>
    <lineage>
        <taxon>Bacteria</taxon>
        <taxon>Pseudomonadati</taxon>
        <taxon>Pseudomonadota</taxon>
        <taxon>Alphaproteobacteria</taxon>
        <taxon>Hyphomicrobiales</taxon>
        <taxon>Kaistiaceae</taxon>
        <taxon>Bauldia</taxon>
    </lineage>
</organism>
<gene>
    <name evidence="9" type="ORF">SAMN02982931_04133</name>
</gene>
<reference evidence="9 10" key="1">
    <citation type="submission" date="2016-10" db="EMBL/GenBank/DDBJ databases">
        <authorList>
            <person name="de Groot N.N."/>
        </authorList>
    </citation>
    <scope>NUCLEOTIDE SEQUENCE [LARGE SCALE GENOMIC DNA]</scope>
    <source>
        <strain evidence="9 10">ATCC 35022</strain>
    </source>
</reference>
<accession>A0A1G6E527</accession>
<feature type="domain" description="Polyphosphate kinase-2-related" evidence="8">
    <location>
        <begin position="67"/>
        <end position="291"/>
    </location>
</feature>
<dbReference type="Proteomes" id="UP000199071">
    <property type="component" value="Unassembled WGS sequence"/>
</dbReference>
<dbReference type="NCBIfam" id="TIGR03707">
    <property type="entry name" value="PPK2_P_aer"/>
    <property type="match status" value="1"/>
</dbReference>
<keyword evidence="10" id="KW-1185">Reference proteome</keyword>
<comment type="catalytic activity">
    <reaction evidence="5">
        <text>[phosphate](n) + ATP = [phosphate](n+1) + ADP</text>
        <dbReference type="Rhea" id="RHEA:19573"/>
        <dbReference type="Rhea" id="RHEA-COMP:9859"/>
        <dbReference type="Rhea" id="RHEA-COMP:14280"/>
        <dbReference type="ChEBI" id="CHEBI:16838"/>
        <dbReference type="ChEBI" id="CHEBI:30616"/>
        <dbReference type="ChEBI" id="CHEBI:456216"/>
    </reaction>
    <physiologicalReaction direction="right-to-left" evidence="5">
        <dbReference type="Rhea" id="RHEA:19575"/>
    </physiologicalReaction>
</comment>
<protein>
    <recommendedName>
        <fullName evidence="6">ADP/GDP-polyphosphate phosphotransferase</fullName>
        <ecNumber evidence="6">2.7.4.-</ecNumber>
    </recommendedName>
    <alternativeName>
        <fullName evidence="6">Polyphosphate kinase PPK2</fullName>
    </alternativeName>
</protein>
<evidence type="ECO:0000256" key="6">
    <source>
        <dbReference type="RuleBase" id="RU369062"/>
    </source>
</evidence>
<proteinExistence type="inferred from homology"/>
<dbReference type="EMBL" id="FMXQ01000010">
    <property type="protein sequence ID" value="SDB52557.1"/>
    <property type="molecule type" value="Genomic_DNA"/>
</dbReference>
<dbReference type="PANTHER" id="PTHR34383:SF1">
    <property type="entry name" value="ADP-POLYPHOSPHATE PHOSPHOTRANSFERASE"/>
    <property type="match status" value="1"/>
</dbReference>
<dbReference type="InterPro" id="IPR022488">
    <property type="entry name" value="PPK2-related"/>
</dbReference>
<evidence type="ECO:0000256" key="2">
    <source>
        <dbReference type="ARBA" id="ARBA00022679"/>
    </source>
</evidence>
<name>A0A1G6E527_9HYPH</name>
<dbReference type="AlphaFoldDB" id="A0A1G6E527"/>
<dbReference type="InterPro" id="IPR027417">
    <property type="entry name" value="P-loop_NTPase"/>
</dbReference>
<dbReference type="RefSeq" id="WP_090879521.1">
    <property type="nucleotide sequence ID" value="NZ_FMXQ01000010.1"/>
</dbReference>
<dbReference type="OrthoDB" id="9775224at2"/>
<comment type="subunit">
    <text evidence="6">Homotetramer.</text>
</comment>
<keyword evidence="2 6" id="KW-0808">Transferase</keyword>
<dbReference type="InterPro" id="IPR022486">
    <property type="entry name" value="PPK2_PA0141"/>
</dbReference>
<dbReference type="GO" id="GO:0008976">
    <property type="term" value="F:polyphosphate kinase activity"/>
    <property type="evidence" value="ECO:0007669"/>
    <property type="project" value="UniProtKB-UniRule"/>
</dbReference>
<evidence type="ECO:0000313" key="10">
    <source>
        <dbReference type="Proteomes" id="UP000199071"/>
    </source>
</evidence>
<evidence type="ECO:0000256" key="7">
    <source>
        <dbReference type="SAM" id="MobiDB-lite"/>
    </source>
</evidence>
<keyword evidence="4" id="KW-0066">ATP synthesis</keyword>
<sequence>MGDKKKDGKARRKPRAREPLPPSIAPTEDAPRIKTPSGSFDLDDPILPEWVDREALSSDGYPYDKQIKDKLYEEELEQLQIELVKLQRHVGEAGLRIVLVFEGRDAAGKGGSIFALRQYLNPRSARVVALPKPSEVEQGQWYFQRYVAHLPTRGEMVMFDRSWYNRAGVEPVMGFCTPEQHRAFLEAVPAFEHLLIEQDIILLKFWLNIGQATQLKRFFERRHDPLKIWKLSPIDYKAMHKWDDYTRARDEMFTATHRPATPWSVVRANDKRRARLNIIRHVLSIIDYPGKDADVVRKPDPLILNDPSILAKA</sequence>
<dbReference type="Pfam" id="PF03976">
    <property type="entry name" value="PPK2"/>
    <property type="match status" value="1"/>
</dbReference>
<comment type="function">
    <text evidence="6">Uses inorganic polyphosphate (polyP) as a donor to convert GDP to GTP or ADP to ATP.</text>
</comment>
<keyword evidence="3 6" id="KW-0418">Kinase</keyword>
<evidence type="ECO:0000256" key="3">
    <source>
        <dbReference type="ARBA" id="ARBA00022777"/>
    </source>
</evidence>
<dbReference type="Gene3D" id="3.40.50.300">
    <property type="entry name" value="P-loop containing nucleotide triphosphate hydrolases"/>
    <property type="match status" value="1"/>
</dbReference>
<evidence type="ECO:0000256" key="5">
    <source>
        <dbReference type="ARBA" id="ARBA00024500"/>
    </source>
</evidence>
<evidence type="ECO:0000256" key="4">
    <source>
        <dbReference type="ARBA" id="ARBA00023310"/>
    </source>
</evidence>
<evidence type="ECO:0000256" key="1">
    <source>
        <dbReference type="ARBA" id="ARBA00009924"/>
    </source>
</evidence>
<dbReference type="STRING" id="665467.SAMN02982931_04133"/>
<dbReference type="SUPFAM" id="SSF52540">
    <property type="entry name" value="P-loop containing nucleoside triphosphate hydrolases"/>
    <property type="match status" value="1"/>
</dbReference>
<feature type="region of interest" description="Disordered" evidence="7">
    <location>
        <begin position="1"/>
        <end position="45"/>
    </location>
</feature>
<dbReference type="GO" id="GO:0006754">
    <property type="term" value="P:ATP biosynthetic process"/>
    <property type="evidence" value="ECO:0007669"/>
    <property type="project" value="UniProtKB-KW"/>
</dbReference>